<evidence type="ECO:0000259" key="3">
    <source>
        <dbReference type="Pfam" id="PF02784"/>
    </source>
</evidence>
<dbReference type="Gene3D" id="3.20.20.10">
    <property type="entry name" value="Alanine racemase"/>
    <property type="match status" value="1"/>
</dbReference>
<dbReference type="Pfam" id="PF02784">
    <property type="entry name" value="Orn_Arg_deC_N"/>
    <property type="match status" value="1"/>
</dbReference>
<name>A0ABM5ETE9_9SAUR</name>
<evidence type="ECO:0000256" key="1">
    <source>
        <dbReference type="ARBA" id="ARBA00022898"/>
    </source>
</evidence>
<sequence>MTRCLDESDIMMADEGFTTRDLLDNLLLELSQKGSRDAFFVADLEEVVKKHVRLLKALPRLKPFYALKCNGSKGVVQTLAGLGAGFSCASKAEMALVKRLGVAPERILCASPCKPASLIRYAASQGVQLMTFDSDVELGKVARSHPCARMILRLATDDGRPSPRLSLKFGATLKTCRHLLEMAKEMKVEVVGVSFHTESSCPDPQRFAQAIADARLVFEVGAELGYKMHLLDVGGGFPGSEDSRGRFEETAAVVSSALDLYFPEGCGVEIVAELGRYYVDSAFTLVVNIVAKKEVPLDQPGSEDEDPGGKKSFLYHVNDGVYGSFGSVLFNNVCPTPVLLKKPPPDQPLHSSSFWGPTGDGLDRIVDGVELPELHLGDWLIFENMGAYTVPAPPPLGGGEQPAIYYTMSRVAWEAVQLLQGKVLHPEEEDRENTCAPLSCGWEITDTLCVAPVFTPASIM</sequence>
<dbReference type="InterPro" id="IPR022644">
    <property type="entry name" value="De-COase2_N"/>
</dbReference>
<dbReference type="InterPro" id="IPR009006">
    <property type="entry name" value="Ala_racemase/Decarboxylase_C"/>
</dbReference>
<keyword evidence="2" id="KW-0620">Polyamine biosynthesis</keyword>
<keyword evidence="1" id="KW-0663">Pyridoxal phosphate</keyword>
<dbReference type="SUPFAM" id="SSF50621">
    <property type="entry name" value="Alanine racemase C-terminal domain-like"/>
    <property type="match status" value="1"/>
</dbReference>
<gene>
    <name evidence="5 6 7" type="primary">AZIN2</name>
</gene>
<dbReference type="Proteomes" id="UP001652642">
    <property type="component" value="Chromosome 9"/>
</dbReference>
<protein>
    <submittedName>
        <fullName evidence="5 6">Antizyme inhibitor 2</fullName>
    </submittedName>
</protein>
<keyword evidence="4" id="KW-1185">Reference proteome</keyword>
<dbReference type="InterPro" id="IPR022653">
    <property type="entry name" value="De-COase2_pyr-phos_BS"/>
</dbReference>
<dbReference type="PRINTS" id="PR01179">
    <property type="entry name" value="ODADCRBXLASE"/>
</dbReference>
<dbReference type="SUPFAM" id="SSF51419">
    <property type="entry name" value="PLP-binding barrel"/>
    <property type="match status" value="1"/>
</dbReference>
<evidence type="ECO:0000256" key="2">
    <source>
        <dbReference type="ARBA" id="ARBA00023115"/>
    </source>
</evidence>
<evidence type="ECO:0000313" key="4">
    <source>
        <dbReference type="Proteomes" id="UP001652642"/>
    </source>
</evidence>
<reference evidence="5 6" key="1">
    <citation type="submission" date="2025-05" db="UniProtKB">
        <authorList>
            <consortium name="RefSeq"/>
        </authorList>
    </citation>
    <scope>IDENTIFICATION</scope>
</reference>
<dbReference type="InterPro" id="IPR000183">
    <property type="entry name" value="Orn/DAP/Arg_de-COase"/>
</dbReference>
<dbReference type="RefSeq" id="XP_072836430.1">
    <property type="nucleotide sequence ID" value="XM_072980329.1"/>
</dbReference>
<accession>A0ABM5ETE9</accession>
<proteinExistence type="predicted"/>
<evidence type="ECO:0000313" key="6">
    <source>
        <dbReference type="RefSeq" id="XP_072836430.1"/>
    </source>
</evidence>
<dbReference type="PANTHER" id="PTHR11482">
    <property type="entry name" value="ARGININE/DIAMINOPIMELATE/ORNITHINE DECARBOXYLASE"/>
    <property type="match status" value="1"/>
</dbReference>
<dbReference type="InterPro" id="IPR029066">
    <property type="entry name" value="PLP-binding_barrel"/>
</dbReference>
<dbReference type="GeneID" id="110082756"/>
<dbReference type="PRINTS" id="PR01182">
    <property type="entry name" value="ORNDCRBXLASE"/>
</dbReference>
<dbReference type="CDD" id="cd00622">
    <property type="entry name" value="PLPDE_III_ODC"/>
    <property type="match status" value="1"/>
</dbReference>
<organism evidence="4 7">
    <name type="scientific">Pogona vitticeps</name>
    <name type="common">central bearded dragon</name>
    <dbReference type="NCBI Taxonomy" id="103695"/>
    <lineage>
        <taxon>Eukaryota</taxon>
        <taxon>Metazoa</taxon>
        <taxon>Chordata</taxon>
        <taxon>Craniata</taxon>
        <taxon>Vertebrata</taxon>
        <taxon>Euteleostomi</taxon>
        <taxon>Lepidosauria</taxon>
        <taxon>Squamata</taxon>
        <taxon>Bifurcata</taxon>
        <taxon>Unidentata</taxon>
        <taxon>Episquamata</taxon>
        <taxon>Toxicofera</taxon>
        <taxon>Iguania</taxon>
        <taxon>Acrodonta</taxon>
        <taxon>Agamidae</taxon>
        <taxon>Amphibolurinae</taxon>
        <taxon>Pogona</taxon>
    </lineage>
</organism>
<evidence type="ECO:0000313" key="5">
    <source>
        <dbReference type="RefSeq" id="XP_072836429.1"/>
    </source>
</evidence>
<dbReference type="RefSeq" id="XP_072836431.1">
    <property type="nucleotide sequence ID" value="XM_072980330.1"/>
</dbReference>
<dbReference type="PANTHER" id="PTHR11482:SF4">
    <property type="entry name" value="ANTIZYME INHIBITOR 2"/>
    <property type="match status" value="1"/>
</dbReference>
<feature type="domain" description="Orn/DAP/Arg decarboxylase 2 N-terminal" evidence="3">
    <location>
        <begin position="45"/>
        <end position="279"/>
    </location>
</feature>
<dbReference type="RefSeq" id="XP_072836429.1">
    <property type="nucleotide sequence ID" value="XM_072980328.1"/>
</dbReference>
<dbReference type="PROSITE" id="PS00878">
    <property type="entry name" value="ODR_DC_2_1"/>
    <property type="match status" value="1"/>
</dbReference>
<dbReference type="InterPro" id="IPR002433">
    <property type="entry name" value="Orn_de-COase"/>
</dbReference>
<dbReference type="Gene3D" id="2.40.37.10">
    <property type="entry name" value="Lyase, Ornithine Decarboxylase, Chain A, domain 1"/>
    <property type="match status" value="1"/>
</dbReference>
<evidence type="ECO:0000313" key="7">
    <source>
        <dbReference type="RefSeq" id="XP_072836431.1"/>
    </source>
</evidence>